<keyword evidence="4" id="KW-0375">Hydrogen ion transport</keyword>
<sequence length="206" mass="23454">MILKVNPTRMELLRLQKRFVLARRGHKLLKDKLEGLMKTFIRLAEEYGDYRAHVDHELPDALAAFKGQTATYPAVVVELLSRTVSTRLDIEAGTKTVMNVALPVLSFSISDFESPSFAGLEGAGVEASLLRLYELMPSIVKLGQIEASIRLMAEEIQRTRRRVNALEYVMIPNLEETIRFITSKLDENERANTTRLLKIKEMIRSH</sequence>
<keyword evidence="3 4" id="KW-0406">Ion transport</keyword>
<dbReference type="RefSeq" id="WP_119089046.1">
    <property type="nucleotide sequence ID" value="NZ_QXIS01000022.1"/>
</dbReference>
<dbReference type="GO" id="GO:0016787">
    <property type="term" value="F:hydrolase activity"/>
    <property type="evidence" value="ECO:0007669"/>
    <property type="project" value="UniProtKB-KW"/>
</dbReference>
<comment type="caution">
    <text evidence="5">The sequence shown here is derived from an EMBL/GenBank/DDBJ whole genome shotgun (WGS) entry which is preliminary data.</text>
</comment>
<dbReference type="NCBIfam" id="TIGR00309">
    <property type="entry name" value="V_ATPase_subD"/>
    <property type="match status" value="1"/>
</dbReference>
<dbReference type="HAMAP" id="MF_00271">
    <property type="entry name" value="ATP_synth_D_arch"/>
    <property type="match status" value="1"/>
</dbReference>
<dbReference type="Gene3D" id="1.10.287.3240">
    <property type="match status" value="1"/>
</dbReference>
<reference evidence="5 6" key="1">
    <citation type="submission" date="2018-09" db="EMBL/GenBank/DDBJ databases">
        <title>Discovery and Ecogenomic Context for Candidatus Cryosericales, a Global Caldiserica Order Active in Thawing Permafrost.</title>
        <authorList>
            <person name="Martinez M.A."/>
            <person name="Woodcroft B.J."/>
            <person name="Ignacio Espinoza J.C."/>
            <person name="Zayed A."/>
            <person name="Singleton C.M."/>
            <person name="Boyd J."/>
            <person name="Li Y.-F."/>
            <person name="Purvine S."/>
            <person name="Maughan H."/>
            <person name="Hodgkins S.B."/>
            <person name="Anderson D."/>
            <person name="Sederholm M."/>
            <person name="Temperton B."/>
            <person name="Saleska S.R."/>
            <person name="Tyson G.W."/>
            <person name="Rich V.I."/>
        </authorList>
    </citation>
    <scope>NUCLEOTIDE SEQUENCE [LARGE SCALE GENOMIC DNA]</scope>
    <source>
        <strain evidence="5 6">SMC7</strain>
    </source>
</reference>
<gene>
    <name evidence="4" type="primary">atpD</name>
    <name evidence="5" type="ORF">SMC7_03875</name>
</gene>
<evidence type="ECO:0000256" key="1">
    <source>
        <dbReference type="ARBA" id="ARBA00005850"/>
    </source>
</evidence>
<proteinExistence type="inferred from homology"/>
<comment type="function">
    <text evidence="4">Produces ATP from ADP in the presence of a proton gradient across the membrane.</text>
</comment>
<dbReference type="OrthoDB" id="9781718at2"/>
<keyword evidence="5" id="KW-0378">Hydrolase</keyword>
<dbReference type="GO" id="GO:0042777">
    <property type="term" value="P:proton motive force-driven plasma membrane ATP synthesis"/>
    <property type="evidence" value="ECO:0007669"/>
    <property type="project" value="UniProtKB-UniRule"/>
</dbReference>
<dbReference type="Pfam" id="PF01813">
    <property type="entry name" value="ATP-synt_D"/>
    <property type="match status" value="1"/>
</dbReference>
<organism evidence="5 6">
    <name type="scientific">Candidatus Cryosericum terrychapinii</name>
    <dbReference type="NCBI Taxonomy" id="2290919"/>
    <lineage>
        <taxon>Bacteria</taxon>
        <taxon>Pseudomonadati</taxon>
        <taxon>Caldisericota/Cryosericota group</taxon>
        <taxon>Candidatus Cryosericota</taxon>
        <taxon>Candidatus Cryosericia</taxon>
        <taxon>Candidatus Cryosericales</taxon>
        <taxon>Candidatus Cryosericaceae</taxon>
        <taxon>Candidatus Cryosericum</taxon>
    </lineage>
</organism>
<comment type="similarity">
    <text evidence="1 4">Belongs to the V-ATPase D subunit family.</text>
</comment>
<dbReference type="GO" id="GO:0046933">
    <property type="term" value="F:proton-transporting ATP synthase activity, rotational mechanism"/>
    <property type="evidence" value="ECO:0007669"/>
    <property type="project" value="UniProtKB-UniRule"/>
</dbReference>
<name>A0A398CRV6_9BACT</name>
<dbReference type="EMBL" id="QXIS01000022">
    <property type="protein sequence ID" value="RIE06156.1"/>
    <property type="molecule type" value="Genomic_DNA"/>
</dbReference>
<dbReference type="PANTHER" id="PTHR11671">
    <property type="entry name" value="V-TYPE ATP SYNTHASE SUBUNIT D"/>
    <property type="match status" value="1"/>
</dbReference>
<evidence type="ECO:0000313" key="5">
    <source>
        <dbReference type="EMBL" id="RIE06156.1"/>
    </source>
</evidence>
<accession>A0A398CRV6</accession>
<dbReference type="GO" id="GO:0046961">
    <property type="term" value="F:proton-transporting ATPase activity, rotational mechanism"/>
    <property type="evidence" value="ECO:0007669"/>
    <property type="project" value="InterPro"/>
</dbReference>
<evidence type="ECO:0000256" key="3">
    <source>
        <dbReference type="ARBA" id="ARBA00023065"/>
    </source>
</evidence>
<evidence type="ECO:0000256" key="4">
    <source>
        <dbReference type="HAMAP-Rule" id="MF_00271"/>
    </source>
</evidence>
<evidence type="ECO:0000313" key="6">
    <source>
        <dbReference type="Proteomes" id="UP000266328"/>
    </source>
</evidence>
<keyword evidence="4" id="KW-0066">ATP synthesis</keyword>
<keyword evidence="6" id="KW-1185">Reference proteome</keyword>
<evidence type="ECO:0000256" key="2">
    <source>
        <dbReference type="ARBA" id="ARBA00022448"/>
    </source>
</evidence>
<dbReference type="GO" id="GO:0005524">
    <property type="term" value="F:ATP binding"/>
    <property type="evidence" value="ECO:0007669"/>
    <property type="project" value="UniProtKB-UniRule"/>
</dbReference>
<dbReference type="Proteomes" id="UP000266328">
    <property type="component" value="Unassembled WGS sequence"/>
</dbReference>
<protein>
    <recommendedName>
        <fullName evidence="4">V-type ATP synthase subunit D</fullName>
    </recommendedName>
    <alternativeName>
        <fullName evidence="4">V-ATPase subunit D</fullName>
    </alternativeName>
</protein>
<keyword evidence="2 4" id="KW-0813">Transport</keyword>
<dbReference type="AlphaFoldDB" id="A0A398CRV6"/>
<dbReference type="InterPro" id="IPR002699">
    <property type="entry name" value="V_ATPase_D"/>
</dbReference>